<keyword evidence="1" id="KW-1133">Transmembrane helix</keyword>
<evidence type="ECO:0000256" key="1">
    <source>
        <dbReference type="SAM" id="Phobius"/>
    </source>
</evidence>
<dbReference type="Pfam" id="PF13702">
    <property type="entry name" value="Lysozyme_like"/>
    <property type="match status" value="1"/>
</dbReference>
<protein>
    <recommendedName>
        <fullName evidence="2">CwlT-like lysozyme domain-containing protein</fullName>
    </recommendedName>
</protein>
<feature type="domain" description="CwlT-like lysozyme" evidence="2">
    <location>
        <begin position="171"/>
        <end position="296"/>
    </location>
</feature>
<dbReference type="EMBL" id="JAFBER010000001">
    <property type="protein sequence ID" value="MBM7644133.1"/>
    <property type="molecule type" value="Genomic_DNA"/>
</dbReference>
<proteinExistence type="predicted"/>
<reference evidence="3 4" key="1">
    <citation type="submission" date="2021-01" db="EMBL/GenBank/DDBJ databases">
        <title>Genomic Encyclopedia of Type Strains, Phase IV (KMG-IV): sequencing the most valuable type-strain genomes for metagenomic binning, comparative biology and taxonomic classification.</title>
        <authorList>
            <person name="Goeker M."/>
        </authorList>
    </citation>
    <scope>NUCLEOTIDE SEQUENCE [LARGE SCALE GENOMIC DNA]</scope>
    <source>
        <strain evidence="3 4">DSM 28236</strain>
    </source>
</reference>
<dbReference type="Proteomes" id="UP000808914">
    <property type="component" value="Unassembled WGS sequence"/>
</dbReference>
<feature type="transmembrane region" description="Helical" evidence="1">
    <location>
        <begin position="20"/>
        <end position="41"/>
    </location>
</feature>
<dbReference type="InterPro" id="IPR047194">
    <property type="entry name" value="CwlT-like_lysozyme"/>
</dbReference>
<dbReference type="RefSeq" id="WP_380897586.1">
    <property type="nucleotide sequence ID" value="NZ_JBHLTV010000016.1"/>
</dbReference>
<evidence type="ECO:0000313" key="4">
    <source>
        <dbReference type="Proteomes" id="UP000808914"/>
    </source>
</evidence>
<sequence length="306" mass="34582">MIRRFSSQYFSVLYLKKMIVIMAAAIVFSFMGLSLLTSSLVKSRFASFSLHRSFSDMPIEKLVYIFGEENPYFATDLPNSRHLLSLSSGFLEFSPRFSLGDIRSLLGYELPNLTLYDTKNIKFPEESASVIKEKKTAGRHLKISDSELEKVVPLSLKIQDNQKNNLTASTIQWRPLVTKYAEEYGVEHEVPILLAMIQQESGGRLEDVMQSSEAYCGYIGCIKDPKLSIKVGVKTFAERLKEAHGNIKLAVQSYNFGPGFIPYAEKNGGYSNEVAATFSHMMAEKNGWNNYGDIDYVQHVLRYDQG</sequence>
<dbReference type="InterPro" id="IPR023346">
    <property type="entry name" value="Lysozyme-like_dom_sf"/>
</dbReference>
<name>A0ABS2PVQ7_9BACL</name>
<dbReference type="Gene3D" id="1.10.530.10">
    <property type="match status" value="1"/>
</dbReference>
<keyword evidence="1" id="KW-0472">Membrane</keyword>
<evidence type="ECO:0000259" key="2">
    <source>
        <dbReference type="Pfam" id="PF13702"/>
    </source>
</evidence>
<gene>
    <name evidence="3" type="ORF">JOD45_000324</name>
</gene>
<keyword evidence="1" id="KW-0812">Transmembrane</keyword>
<comment type="caution">
    <text evidence="3">The sequence shown here is derived from an EMBL/GenBank/DDBJ whole genome shotgun (WGS) entry which is preliminary data.</text>
</comment>
<keyword evidence="4" id="KW-1185">Reference proteome</keyword>
<dbReference type="CDD" id="cd16891">
    <property type="entry name" value="CwlT-like"/>
    <property type="match status" value="1"/>
</dbReference>
<evidence type="ECO:0000313" key="3">
    <source>
        <dbReference type="EMBL" id="MBM7644133.1"/>
    </source>
</evidence>
<dbReference type="SUPFAM" id="SSF53955">
    <property type="entry name" value="Lysozyme-like"/>
    <property type="match status" value="1"/>
</dbReference>
<accession>A0ABS2PVQ7</accession>
<organism evidence="3 4">
    <name type="scientific">Scopulibacillus daqui</name>
    <dbReference type="NCBI Taxonomy" id="1469162"/>
    <lineage>
        <taxon>Bacteria</taxon>
        <taxon>Bacillati</taxon>
        <taxon>Bacillota</taxon>
        <taxon>Bacilli</taxon>
        <taxon>Bacillales</taxon>
        <taxon>Sporolactobacillaceae</taxon>
        <taxon>Scopulibacillus</taxon>
    </lineage>
</organism>